<proteinExistence type="predicted"/>
<dbReference type="AlphaFoldDB" id="A0A9N9SYM0"/>
<evidence type="ECO:0000313" key="2">
    <source>
        <dbReference type="Proteomes" id="UP001153709"/>
    </source>
</evidence>
<protein>
    <submittedName>
        <fullName evidence="1">Uncharacterized protein</fullName>
    </submittedName>
</protein>
<sequence>MSDSDSKKRKMELSTPEDVITKFHNLDGDLICERKKSFFTLLKTASQKLTPTEIDYVIDNLNPKSYQQKLFYVHAIVYFKKTEQLIQVLKDCNRDHIKIAMRQHWFIQEAFKDMAPNTLVNEFFPEVSYSTRLKLLNRIPCCWSEEKNDDLFSCLQRRYGFYVASNVLQACSATIIEKILSEHETVLTINQVIYLLNKNERLFNIYVDHWESIFKKPYKEKNVITLLAFKYPKLFLELYRNEKICCDKLTASASISLLTVLKEELYSDSYRFGKILNARKLVGSLGSEFQIFCRHLMPNKFEDLNGNSLCFQLLKYVPRKTRWELFTQSLNIVFPHKTIKNFLEIIDETILKLNPGKELIHQWARIKYENSSDDNFLQYYPSSESIPVIKEMINLCSDMRNRQSLIKHLISTCAHNNDLLSLDKVLEYIVSRHKNEEPHAYMRQIQFLLTAFKTEEFTKEHWNFIQQQLVLMRAKDVVHYSEYIDIEVAFLEYAYKNDRNAFKLEAIEFMKRACDNSWNYKRNFENSKLKYEIFLELVSCLKEVPSTSVYYNDFQACIITDLVDLCKNYPEKCINISDYPEFVSVIETILAKDEEFSYSDFQVISSILTYNMEFPQFALTFLTEEKVLKVLKNIANIYSIWSFIESLTSKKCFSVLETNILTSLIDQVDDNGWELRYIFKSLVVHHPKIILKYINKIGYSMEFCKEMKHYSHLELDKKICDYFINDWPEATDARKETALKILIQLLDEDEFTKFFNEHLKISLTKHENTDEIVLNKVQKQILCSFKEVLLPQKYIPLLLNACDGNFQEAALPSFCSLFARSPEKVLYSYIESMFKQNPQMQECSLILSNQFLEQNYVVKLIKIIKPTSYCTLKFICLFALKLFVKTEFEDVLNLFINFTNMFEEYDRGIFSSFIKTKVSKKYASRYIETCWNMIERFMLAKKKSYDFLDKLLAQTLDEEVVKSLSSTFVKNIITKYFTEGDKRLSNINSFVLYCLAYREEDNEINYKMIFQMLAKLSKGNICLFCYNFVEFQNNINQRSFVDNFIQHWKQNFVAKDTINEHVMLNLLFKSMNESKEDFAKSVVDSLLRSISDVGPFVYLVYARNLDELLSKTKRFNIYDLLHLMLLYKPSSTIYIFVLNLLKPVDDEETEEVKITYKSILGILKDSKEPIVKCCYEQYVYNNKSAF</sequence>
<keyword evidence="2" id="KW-1185">Reference proteome</keyword>
<dbReference type="EMBL" id="OU898280">
    <property type="protein sequence ID" value="CAG9835056.1"/>
    <property type="molecule type" value="Genomic_DNA"/>
</dbReference>
<gene>
    <name evidence="1" type="ORF">DIABBA_LOCUS8299</name>
</gene>
<evidence type="ECO:0000313" key="1">
    <source>
        <dbReference type="EMBL" id="CAG9835056.1"/>
    </source>
</evidence>
<name>A0A9N9SYM0_DIABA</name>
<organism evidence="1 2">
    <name type="scientific">Diabrotica balteata</name>
    <name type="common">Banded cucumber beetle</name>
    <dbReference type="NCBI Taxonomy" id="107213"/>
    <lineage>
        <taxon>Eukaryota</taxon>
        <taxon>Metazoa</taxon>
        <taxon>Ecdysozoa</taxon>
        <taxon>Arthropoda</taxon>
        <taxon>Hexapoda</taxon>
        <taxon>Insecta</taxon>
        <taxon>Pterygota</taxon>
        <taxon>Neoptera</taxon>
        <taxon>Endopterygota</taxon>
        <taxon>Coleoptera</taxon>
        <taxon>Polyphaga</taxon>
        <taxon>Cucujiformia</taxon>
        <taxon>Chrysomeloidea</taxon>
        <taxon>Chrysomelidae</taxon>
        <taxon>Galerucinae</taxon>
        <taxon>Diabroticina</taxon>
        <taxon>Diabroticites</taxon>
        <taxon>Diabrotica</taxon>
    </lineage>
</organism>
<dbReference type="Proteomes" id="UP001153709">
    <property type="component" value="Chromosome 5"/>
</dbReference>
<reference evidence="1" key="1">
    <citation type="submission" date="2022-01" db="EMBL/GenBank/DDBJ databases">
        <authorList>
            <person name="King R."/>
        </authorList>
    </citation>
    <scope>NUCLEOTIDE SEQUENCE</scope>
</reference>
<dbReference type="OrthoDB" id="6617263at2759"/>
<accession>A0A9N9SYM0</accession>